<organism evidence="10 11">
    <name type="scientific">Astyanax mexicanus</name>
    <name type="common">Blind cave fish</name>
    <name type="synonym">Astyanax fasciatus mexicanus</name>
    <dbReference type="NCBI Taxonomy" id="7994"/>
    <lineage>
        <taxon>Eukaryota</taxon>
        <taxon>Metazoa</taxon>
        <taxon>Chordata</taxon>
        <taxon>Craniata</taxon>
        <taxon>Vertebrata</taxon>
        <taxon>Euteleostomi</taxon>
        <taxon>Actinopterygii</taxon>
        <taxon>Neopterygii</taxon>
        <taxon>Teleostei</taxon>
        <taxon>Ostariophysi</taxon>
        <taxon>Characiformes</taxon>
        <taxon>Characoidei</taxon>
        <taxon>Acestrorhamphidae</taxon>
        <taxon>Acestrorhamphinae</taxon>
        <taxon>Astyanax</taxon>
    </lineage>
</organism>
<feature type="region of interest" description="Disordered" evidence="8">
    <location>
        <begin position="729"/>
        <end position="774"/>
    </location>
</feature>
<evidence type="ECO:0000259" key="9">
    <source>
        <dbReference type="Pfam" id="PF13716"/>
    </source>
</evidence>
<comment type="subcellular location">
    <subcellularLocation>
        <location evidence="1">Cytoplasm</location>
        <location evidence="1">Cytoskeleton</location>
    </subcellularLocation>
</comment>
<feature type="region of interest" description="Disordered" evidence="8">
    <location>
        <begin position="544"/>
        <end position="563"/>
    </location>
</feature>
<dbReference type="GO" id="GO:0005856">
    <property type="term" value="C:cytoskeleton"/>
    <property type="evidence" value="ECO:0007669"/>
    <property type="project" value="UniProtKB-SubCell"/>
</dbReference>
<dbReference type="PRINTS" id="PR00190">
    <property type="entry name" value="ACTIN"/>
</dbReference>
<feature type="compositionally biased region" description="Basic and acidic residues" evidence="8">
    <location>
        <begin position="984"/>
        <end position="997"/>
    </location>
</feature>
<dbReference type="InterPro" id="IPR043129">
    <property type="entry name" value="ATPase_NBD"/>
</dbReference>
<evidence type="ECO:0000256" key="8">
    <source>
        <dbReference type="SAM" id="MobiDB-lite"/>
    </source>
</evidence>
<dbReference type="InterPro" id="IPR001251">
    <property type="entry name" value="CRAL-TRIO_dom"/>
</dbReference>
<dbReference type="Ensembl" id="ENSAMXT00005040579.1">
    <property type="protein sequence ID" value="ENSAMXP00005037234.1"/>
    <property type="gene ID" value="ENSAMXG00005017705.1"/>
</dbReference>
<feature type="region of interest" description="Disordered" evidence="8">
    <location>
        <begin position="1394"/>
        <end position="1463"/>
    </location>
</feature>
<evidence type="ECO:0000256" key="4">
    <source>
        <dbReference type="ARBA" id="ARBA00022741"/>
    </source>
</evidence>
<dbReference type="Proteomes" id="UP000694621">
    <property type="component" value="Unplaced"/>
</dbReference>
<dbReference type="SUPFAM" id="SSF53067">
    <property type="entry name" value="Actin-like ATPase domain"/>
    <property type="match status" value="2"/>
</dbReference>
<evidence type="ECO:0000313" key="11">
    <source>
        <dbReference type="Proteomes" id="UP000694621"/>
    </source>
</evidence>
<name>A0A8B9KKU1_ASTMX</name>
<evidence type="ECO:0000256" key="3">
    <source>
        <dbReference type="ARBA" id="ARBA00022490"/>
    </source>
</evidence>
<dbReference type="PANTHER" id="PTHR11937">
    <property type="entry name" value="ACTIN"/>
    <property type="match status" value="1"/>
</dbReference>
<dbReference type="FunFam" id="3.90.640.10:FF:000007">
    <property type="entry name" value="Actin like 7B"/>
    <property type="match status" value="1"/>
</dbReference>
<comment type="similarity">
    <text evidence="2 7">Belongs to the actin family.</text>
</comment>
<feature type="region of interest" description="Disordered" evidence="8">
    <location>
        <begin position="606"/>
        <end position="680"/>
    </location>
</feature>
<feature type="compositionally biased region" description="Polar residues" evidence="8">
    <location>
        <begin position="1136"/>
        <end position="1147"/>
    </location>
</feature>
<dbReference type="Gene3D" id="3.30.420.40">
    <property type="match status" value="2"/>
</dbReference>
<feature type="compositionally biased region" description="Polar residues" evidence="8">
    <location>
        <begin position="1415"/>
        <end position="1445"/>
    </location>
</feature>
<dbReference type="InterPro" id="IPR020902">
    <property type="entry name" value="Actin/actin-like_CS"/>
</dbReference>
<keyword evidence="4" id="KW-0547">Nucleotide-binding</keyword>
<feature type="compositionally biased region" description="Polar residues" evidence="8">
    <location>
        <begin position="655"/>
        <end position="666"/>
    </location>
</feature>
<dbReference type="InterPro" id="IPR004000">
    <property type="entry name" value="Actin"/>
</dbReference>
<dbReference type="Gene3D" id="3.90.640.10">
    <property type="entry name" value="Actin, Chain A, domain 4"/>
    <property type="match status" value="1"/>
</dbReference>
<dbReference type="GO" id="GO:0005524">
    <property type="term" value="F:ATP binding"/>
    <property type="evidence" value="ECO:0007669"/>
    <property type="project" value="UniProtKB-KW"/>
</dbReference>
<feature type="region of interest" description="Disordered" evidence="8">
    <location>
        <begin position="1224"/>
        <end position="1251"/>
    </location>
</feature>
<accession>A0A8B9KKU1</accession>
<feature type="region of interest" description="Disordered" evidence="8">
    <location>
        <begin position="1121"/>
        <end position="1148"/>
    </location>
</feature>
<dbReference type="PROSITE" id="PS01132">
    <property type="entry name" value="ACTINS_ACT_LIKE"/>
    <property type="match status" value="1"/>
</dbReference>
<evidence type="ECO:0000256" key="1">
    <source>
        <dbReference type="ARBA" id="ARBA00004245"/>
    </source>
</evidence>
<feature type="region of interest" description="Disordered" evidence="8">
    <location>
        <begin position="1520"/>
        <end position="1554"/>
    </location>
</feature>
<feature type="compositionally biased region" description="Basic residues" evidence="8">
    <location>
        <begin position="998"/>
        <end position="1013"/>
    </location>
</feature>
<evidence type="ECO:0000256" key="6">
    <source>
        <dbReference type="ARBA" id="ARBA00023212"/>
    </source>
</evidence>
<feature type="domain" description="CRAL-TRIO" evidence="9">
    <location>
        <begin position="52"/>
        <end position="175"/>
    </location>
</feature>
<protein>
    <submittedName>
        <fullName evidence="10">Si:ch211-241j12.3</fullName>
    </submittedName>
</protein>
<dbReference type="FunFam" id="3.30.420.40:FF:000148">
    <property type="entry name" value="Actin, alpha skeletal muscle"/>
    <property type="match status" value="1"/>
</dbReference>
<dbReference type="Pfam" id="PF00022">
    <property type="entry name" value="Actin"/>
    <property type="match status" value="1"/>
</dbReference>
<feature type="region of interest" description="Disordered" evidence="8">
    <location>
        <begin position="1291"/>
        <end position="1315"/>
    </location>
</feature>
<proteinExistence type="inferred from homology"/>
<keyword evidence="6" id="KW-0206">Cytoskeleton</keyword>
<dbReference type="SMART" id="SM00268">
    <property type="entry name" value="ACTIN"/>
    <property type="match status" value="1"/>
</dbReference>
<feature type="compositionally biased region" description="Basic and acidic residues" evidence="8">
    <location>
        <begin position="1121"/>
        <end position="1131"/>
    </location>
</feature>
<feature type="compositionally biased region" description="Polar residues" evidence="8">
    <location>
        <begin position="752"/>
        <end position="766"/>
    </location>
</feature>
<evidence type="ECO:0000313" key="10">
    <source>
        <dbReference type="Ensembl" id="ENSAMXP00005037234.1"/>
    </source>
</evidence>
<feature type="compositionally biased region" description="Polar residues" evidence="8">
    <location>
        <begin position="1231"/>
        <end position="1242"/>
    </location>
</feature>
<keyword evidence="5" id="KW-0067">ATP-binding</keyword>
<reference evidence="10" key="1">
    <citation type="submission" date="2025-08" db="UniProtKB">
        <authorList>
            <consortium name="Ensembl"/>
        </authorList>
    </citation>
    <scope>IDENTIFICATION</scope>
</reference>
<sequence length="1965" mass="219102">MSGSSAEVPGRQVLPQDHVLNSGAVTYPGTFDQHGCPLVMFPTESQDKLVSDLTKEEVADFISYFLRLHSKNKEECLVSVVADLREANLSIARRVAESLLLLELHRRTVHSVYVVQPRKRDALKLLQKLLLPKKASYSPQNAYKCVFLKEVCELWNYIDRSQLTASLGGYLVYCHSSWVSFVKEIDSFVQQFVAVVQRLPVCISALQSISALPVPADPSRLSQFCSSNQAELQQIRSDLGLDELLRRCECVLEKFRFPESDQCYQAMVGTHLYTHTALEMLHNYERITAAVEKVELLWQQAFSKARGQLQLLNLQKEAQQVESQMDLVWQKLQSFSTETAADGGSAETLKLEFEASVYTHAMALVRRAEDVIHTLVENVGERSVGEQWVVELEQQKERFRSAVELQYSNIRTHCLFHQLHNKIQSWYSLAVCESFLQDLLWVTCCTEQDSQGDVSAGREWRPALESFLRVHTCPQVEELVQLAHLANVISDPQLQNAGKQLAHRCMNLRKLLTSPGSATLRDLQLALQWQYEYLKGSRETVNSDLIPRRNESTETVDSERSVQRDSGFVSIMASVRPSSSHPDLNKQDCVKNNPLRSAVLPDAASLAGKPPSLSSFDSGFEGAGGGQIEGKEGQDGLPRMPYSRETTSRLKVPQLQISEENVSSMSDSEDLDHGTAGSNSTTASIHIIPRITSDSLNFEIKVQRSATLPKNPWLSLPVDNLESSYTVTISPSSPALQRPPKCHSPSERCRDQPTQTDSQGCGYSTKQQDHEGSFREGEFSPIRNVLSSTMAEGGDQADGTTDVPHTLLWDTYDLHDVRHDTSDRLSDISLGNWELEEQKELQAVEEILGRTAGILQEEENVLAQEVALDVLLKADHVGRQWPSWNHMSSSELAEAGVIGLEDDPTSPLRFNCRDSVSSSRPNSEAISPAEQLLQPDRSRVLQELEDLQVLEERIMEENMKIQELRLSEKTPESRRKFLEELEREKKEVEEMERSLRKETKKKREGKPKKRSQRGPKVVKCSIMEMTMALQSFEDEDAVCDEALLMNCRRETQSKSLQSNSRHLDTATDGFISCLDSGQSCTAMSVGLATEEFGHSIDVDQFHEDYTKSVPSNSALDEIVHFPDKDQPHEPPDLITEDSTSSRPSNSGLREIINCESSNQPCASANFSTTEESTNSSPSNLIIDKLIDCVDSDQLCEPQDLTTEDSTNSRPLDSALDEIINCAVPEQHQKTPDLTTEESTSFGPSDLSPSKIMECADSNQNHEQPLQLTTEDSSLSRPSDSPLDELINCAVSEQHRKTPDLTTEESTSFGPSDLSPSKIMECADSNQNHEQPLQLTTEDSSLSRPLNPVLEEIIQDLNQIVLDSHCKDAELGTDPPLIAITKKPTNNDLYLSVDQDEDKQSIHSSPSKTDGDVFTPGNSLITHTGSQMKETGQQMDTSKSGMNENPSEIMKESWKTDESESQSGDLKLMEACQERAAFDPGGPKPHPRLQRMKKPLMHSGESSVSEQNLETCDHHDESVVTGSTLLPSAGPKPKERKNLPPRIYPSAAEHNRNNNNPRCADLYRLDAETFLQEPAVEYVEYEAVDHTDVDIVSQISETESHGVCNKSGAKVTNTRIDEEPSTRTVCTSPALHQQLQICSREASEFLTPVVLDTGSGLVKAGFADQDLPSLIFPTAIGVPKYEEVMSSSVQQAVYVGHDAQHMRGVLTLHYPMKNGVIDNWDQIEMIWQHVFRQLGVDPEDHPVLLTEGVLNPQGNRQRMVQTMFETFNVPLTFIALQPVLALYAAGRTTGVVFDSGDGVSHSVPVFDGYSLPHAVQRLTLAGSDVTMQLKKLLLEQGVCMRTSAELEIVRDIKERCCCVALDFEVQLSKGGGASTPTHYTLPDGQIVSLTTERFRAPEILFKPELIGRDHYGIHESIFRSVLQSDIDLRKSFLGNIVLSGIHRTLSFSTCYFYMCVNLFLMASHDL</sequence>
<evidence type="ECO:0000256" key="7">
    <source>
        <dbReference type="RuleBase" id="RU000487"/>
    </source>
</evidence>
<keyword evidence="3" id="KW-0963">Cytoplasm</keyword>
<feature type="compositionally biased region" description="Polar residues" evidence="8">
    <location>
        <begin position="1299"/>
        <end position="1309"/>
    </location>
</feature>
<evidence type="ECO:0000256" key="5">
    <source>
        <dbReference type="ARBA" id="ARBA00022840"/>
    </source>
</evidence>
<dbReference type="Pfam" id="PF13716">
    <property type="entry name" value="CRAL_TRIO_2"/>
    <property type="match status" value="1"/>
</dbReference>
<feature type="compositionally biased region" description="Basic and acidic residues" evidence="8">
    <location>
        <begin position="546"/>
        <end position="563"/>
    </location>
</feature>
<feature type="compositionally biased region" description="Basic and acidic residues" evidence="8">
    <location>
        <begin position="1448"/>
        <end position="1457"/>
    </location>
</feature>
<evidence type="ECO:0000256" key="2">
    <source>
        <dbReference type="ARBA" id="ARBA00006752"/>
    </source>
</evidence>
<feature type="region of interest" description="Disordered" evidence="8">
    <location>
        <begin position="984"/>
        <end position="1016"/>
    </location>
</feature>